<evidence type="ECO:0000259" key="2">
    <source>
        <dbReference type="PROSITE" id="PS50126"/>
    </source>
</evidence>
<dbReference type="GO" id="GO:0032040">
    <property type="term" value="C:small-subunit processome"/>
    <property type="evidence" value="ECO:0007669"/>
    <property type="project" value="TreeGrafter"/>
</dbReference>
<dbReference type="InterPro" id="IPR003029">
    <property type="entry name" value="S1_domain"/>
</dbReference>
<dbReference type="GO" id="GO:0006364">
    <property type="term" value="P:rRNA processing"/>
    <property type="evidence" value="ECO:0007669"/>
    <property type="project" value="InterPro"/>
</dbReference>
<dbReference type="Gene3D" id="2.40.50.140">
    <property type="entry name" value="Nucleic acid-binding proteins"/>
    <property type="match status" value="2"/>
</dbReference>
<evidence type="ECO:0000313" key="4">
    <source>
        <dbReference type="Proteomes" id="UP000324800"/>
    </source>
</evidence>
<dbReference type="EMBL" id="SNRW01001245">
    <property type="protein sequence ID" value="KAA6397158.1"/>
    <property type="molecule type" value="Genomic_DNA"/>
</dbReference>
<dbReference type="InterPro" id="IPR045209">
    <property type="entry name" value="Rrp5"/>
</dbReference>
<feature type="region of interest" description="Disordered" evidence="1">
    <location>
        <begin position="298"/>
        <end position="373"/>
    </location>
</feature>
<feature type="compositionally biased region" description="Basic residues" evidence="1">
    <location>
        <begin position="313"/>
        <end position="328"/>
    </location>
</feature>
<dbReference type="InterPro" id="IPR012340">
    <property type="entry name" value="NA-bd_OB-fold"/>
</dbReference>
<evidence type="ECO:0000256" key="1">
    <source>
        <dbReference type="SAM" id="MobiDB-lite"/>
    </source>
</evidence>
<feature type="compositionally biased region" description="Acidic residues" evidence="1">
    <location>
        <begin position="347"/>
        <end position="367"/>
    </location>
</feature>
<proteinExistence type="predicted"/>
<dbReference type="PANTHER" id="PTHR23270">
    <property type="entry name" value="PROGRAMMED CELL DEATH PROTEIN 11 PRE-RRNA PROCESSING PROTEIN RRP5"/>
    <property type="match status" value="1"/>
</dbReference>
<sequence length="447" mass="51459">MKTYINDSHTLTESQLLLGCVKEVQDLQAVLSVLGNQRVYLPITQISSEIKKMVEKAIAFNDQELKSIPALSSILKCGMKLQVRITQIERETKEQEFESKNSNFSRNDNQMNQINWNKRKSIKKIEVTCDPKEINKSLTLQFLRTPAALNMLIQGSVQSEEDNGYVIDLGSANFSGFLPFNELRNNMNQKSTNQPDQLNQNSVQNQNKLIVGAIIHCRVKNVKSNIVQLSLDFDQQYHQVNEIQCQLLDVERCDDRKGILVLINSPQNQIFTHCFIPRNKIPFNAKGKLIREYIEKENDDNKEEDEDKDKVNKSKKNNNKKKINKKLKMEKDNDDDGDEKDSQISDSDNEEFDLDDIEDEDEEDDDDSITKLSTRFPPGICTVKLLRIIDYNLIDSVFIGSLQQQHINSESILNHNEINYGQVMYGQVIRVLEGQKAIRIDSSQKRK</sequence>
<feature type="domain" description="S1 motif" evidence="2">
    <location>
        <begin position="150"/>
        <end position="232"/>
    </location>
</feature>
<accession>A0A5J4WQI2</accession>
<dbReference type="AlphaFoldDB" id="A0A5J4WQI2"/>
<dbReference type="GO" id="GO:0003723">
    <property type="term" value="F:RNA binding"/>
    <property type="evidence" value="ECO:0007669"/>
    <property type="project" value="TreeGrafter"/>
</dbReference>
<dbReference type="PANTHER" id="PTHR23270:SF10">
    <property type="entry name" value="PROTEIN RRP5 HOMOLOG"/>
    <property type="match status" value="1"/>
</dbReference>
<protein>
    <recommendedName>
        <fullName evidence="2">S1 motif domain-containing protein</fullName>
    </recommendedName>
</protein>
<name>A0A5J4WQI2_9EUKA</name>
<feature type="compositionally biased region" description="Acidic residues" evidence="1">
    <location>
        <begin position="298"/>
        <end position="307"/>
    </location>
</feature>
<reference evidence="3 4" key="1">
    <citation type="submission" date="2019-03" db="EMBL/GenBank/DDBJ databases">
        <title>Single cell metagenomics reveals metabolic interactions within the superorganism composed of flagellate Streblomastix strix and complex community of Bacteroidetes bacteria on its surface.</title>
        <authorList>
            <person name="Treitli S.C."/>
            <person name="Kolisko M."/>
            <person name="Husnik F."/>
            <person name="Keeling P."/>
            <person name="Hampl V."/>
        </authorList>
    </citation>
    <scope>NUCLEOTIDE SEQUENCE [LARGE SCALE GENOMIC DNA]</scope>
    <source>
        <strain evidence="3">ST1C</strain>
    </source>
</reference>
<gene>
    <name evidence="3" type="ORF">EZS28_007316</name>
</gene>
<dbReference type="OrthoDB" id="412781at2759"/>
<dbReference type="Proteomes" id="UP000324800">
    <property type="component" value="Unassembled WGS sequence"/>
</dbReference>
<organism evidence="3 4">
    <name type="scientific">Streblomastix strix</name>
    <dbReference type="NCBI Taxonomy" id="222440"/>
    <lineage>
        <taxon>Eukaryota</taxon>
        <taxon>Metamonada</taxon>
        <taxon>Preaxostyla</taxon>
        <taxon>Oxymonadida</taxon>
        <taxon>Streblomastigidae</taxon>
        <taxon>Streblomastix</taxon>
    </lineage>
</organism>
<dbReference type="SMART" id="SM00316">
    <property type="entry name" value="S1"/>
    <property type="match status" value="2"/>
</dbReference>
<evidence type="ECO:0000313" key="3">
    <source>
        <dbReference type="EMBL" id="KAA6397158.1"/>
    </source>
</evidence>
<dbReference type="PROSITE" id="PS50126">
    <property type="entry name" value="S1"/>
    <property type="match status" value="1"/>
</dbReference>
<comment type="caution">
    <text evidence="3">The sequence shown here is derived from an EMBL/GenBank/DDBJ whole genome shotgun (WGS) entry which is preliminary data.</text>
</comment>